<protein>
    <submittedName>
        <fullName evidence="1">Uncharacterized protein</fullName>
    </submittedName>
</protein>
<accession>J9FUF7</accession>
<proteinExistence type="predicted"/>
<name>J9FUF7_9ZZZZ</name>
<reference evidence="1" key="1">
    <citation type="journal article" date="2012" name="PLoS ONE">
        <title>Gene sets for utilization of primary and secondary nutrition supplies in the distal gut of endangered iberian lynx.</title>
        <authorList>
            <person name="Alcaide M."/>
            <person name="Messina E."/>
            <person name="Richter M."/>
            <person name="Bargiela R."/>
            <person name="Peplies J."/>
            <person name="Huws S.A."/>
            <person name="Newbold C.J."/>
            <person name="Golyshin P.N."/>
            <person name="Simon M.A."/>
            <person name="Lopez G."/>
            <person name="Yakimov M.M."/>
            <person name="Ferrer M."/>
        </authorList>
    </citation>
    <scope>NUCLEOTIDE SEQUENCE</scope>
</reference>
<comment type="caution">
    <text evidence="1">The sequence shown here is derived from an EMBL/GenBank/DDBJ whole genome shotgun (WGS) entry which is preliminary data.</text>
</comment>
<dbReference type="AlphaFoldDB" id="J9FUF7"/>
<organism evidence="1">
    <name type="scientific">gut metagenome</name>
    <dbReference type="NCBI Taxonomy" id="749906"/>
    <lineage>
        <taxon>unclassified sequences</taxon>
        <taxon>metagenomes</taxon>
        <taxon>organismal metagenomes</taxon>
    </lineage>
</organism>
<dbReference type="EMBL" id="AMCI01004193">
    <property type="protein sequence ID" value="EJW98586.1"/>
    <property type="molecule type" value="Genomic_DNA"/>
</dbReference>
<gene>
    <name evidence="1" type="ORF">EVA_13303</name>
</gene>
<evidence type="ECO:0000313" key="1">
    <source>
        <dbReference type="EMBL" id="EJW98586.1"/>
    </source>
</evidence>
<sequence>MISFSEESTFPEIELEDCALLARHTQSMSRQMIFF</sequence>